<keyword evidence="4" id="KW-1185">Reference proteome</keyword>
<evidence type="ECO:0000313" key="4">
    <source>
        <dbReference type="Proteomes" id="UP001189429"/>
    </source>
</evidence>
<dbReference type="EMBL" id="CAUYUJ010000080">
    <property type="protein sequence ID" value="CAK0788548.1"/>
    <property type="molecule type" value="Genomic_DNA"/>
</dbReference>
<feature type="region of interest" description="Disordered" evidence="1">
    <location>
        <begin position="1"/>
        <end position="41"/>
    </location>
</feature>
<dbReference type="Proteomes" id="UP001189429">
    <property type="component" value="Unassembled WGS sequence"/>
</dbReference>
<gene>
    <name evidence="3" type="ORF">PCOR1329_LOCUS411</name>
</gene>
<dbReference type="Pfam" id="PF00658">
    <property type="entry name" value="MLLE"/>
    <property type="match status" value="1"/>
</dbReference>
<dbReference type="PROSITE" id="PS51309">
    <property type="entry name" value="PABC"/>
    <property type="match status" value="1"/>
</dbReference>
<feature type="non-terminal residue" evidence="3">
    <location>
        <position position="1"/>
    </location>
</feature>
<reference evidence="3" key="1">
    <citation type="submission" date="2023-10" db="EMBL/GenBank/DDBJ databases">
        <authorList>
            <person name="Chen Y."/>
            <person name="Shah S."/>
            <person name="Dougan E. K."/>
            <person name="Thang M."/>
            <person name="Chan C."/>
        </authorList>
    </citation>
    <scope>NUCLEOTIDE SEQUENCE [LARGE SCALE GENOMIC DNA]</scope>
</reference>
<dbReference type="PANTHER" id="PTHR46276">
    <property type="entry name" value="E3 UBIQUITIN-PROTEIN LIGASE UBR5"/>
    <property type="match status" value="1"/>
</dbReference>
<dbReference type="SUPFAM" id="SSF63570">
    <property type="entry name" value="PABC (PABP) domain"/>
    <property type="match status" value="1"/>
</dbReference>
<evidence type="ECO:0000259" key="2">
    <source>
        <dbReference type="PROSITE" id="PS51309"/>
    </source>
</evidence>
<dbReference type="PANTHER" id="PTHR46276:SF1">
    <property type="entry name" value="E3 UBIQUITIN-PROTEIN LIGASE UBR5"/>
    <property type="match status" value="1"/>
</dbReference>
<sequence>PSHGRGAYEASGKARAKGASKSKEQAEQRSPEEEAEFRRLEDQRHRYGEQLFNLVQAIEPRMELTQRITGMLLELPQSELLLNLTSHEELSRRIEEALRVLRLDGIISD</sequence>
<comment type="caution">
    <text evidence="3">The sequence shown here is derived from an EMBL/GenBank/DDBJ whole genome shotgun (WGS) entry which is preliminary data.</text>
</comment>
<protein>
    <recommendedName>
        <fullName evidence="2">PABC domain-containing protein</fullName>
    </recommendedName>
</protein>
<evidence type="ECO:0000313" key="3">
    <source>
        <dbReference type="EMBL" id="CAK0788548.1"/>
    </source>
</evidence>
<name>A0ABN9PB43_9DINO</name>
<dbReference type="SMART" id="SM00517">
    <property type="entry name" value="PolyA"/>
    <property type="match status" value="1"/>
</dbReference>
<evidence type="ECO:0000256" key="1">
    <source>
        <dbReference type="SAM" id="MobiDB-lite"/>
    </source>
</evidence>
<feature type="compositionally biased region" description="Basic and acidic residues" evidence="1">
    <location>
        <begin position="21"/>
        <end position="41"/>
    </location>
</feature>
<accession>A0ABN9PB43</accession>
<feature type="domain" description="PABC" evidence="2">
    <location>
        <begin position="27"/>
        <end position="106"/>
    </location>
</feature>
<organism evidence="3 4">
    <name type="scientific">Prorocentrum cordatum</name>
    <dbReference type="NCBI Taxonomy" id="2364126"/>
    <lineage>
        <taxon>Eukaryota</taxon>
        <taxon>Sar</taxon>
        <taxon>Alveolata</taxon>
        <taxon>Dinophyceae</taxon>
        <taxon>Prorocentrales</taxon>
        <taxon>Prorocentraceae</taxon>
        <taxon>Prorocentrum</taxon>
    </lineage>
</organism>
<dbReference type="InterPro" id="IPR036053">
    <property type="entry name" value="PABP-dom"/>
</dbReference>
<proteinExistence type="predicted"/>
<dbReference type="InterPro" id="IPR002004">
    <property type="entry name" value="PABP_HYD_C"/>
</dbReference>
<dbReference type="Gene3D" id="1.10.1900.10">
    <property type="entry name" value="c-terminal domain of poly(a) binding protein"/>
    <property type="match status" value="1"/>
</dbReference>